<evidence type="ECO:0000313" key="3">
    <source>
        <dbReference type="EMBL" id="NYI40148.1"/>
    </source>
</evidence>
<dbReference type="PROSITE" id="PS00109">
    <property type="entry name" value="PROTEIN_KINASE_TYR"/>
    <property type="match status" value="1"/>
</dbReference>
<dbReference type="RefSeq" id="WP_152649511.1">
    <property type="nucleotide sequence ID" value="NZ_BBRC01000004.1"/>
</dbReference>
<proteinExistence type="predicted"/>
<feature type="region of interest" description="Disordered" evidence="1">
    <location>
        <begin position="426"/>
        <end position="458"/>
    </location>
</feature>
<protein>
    <recommendedName>
        <fullName evidence="2">Aminoglycoside phosphotransferase domain-containing protein</fullName>
    </recommendedName>
</protein>
<dbReference type="SUPFAM" id="SSF56112">
    <property type="entry name" value="Protein kinase-like (PK-like)"/>
    <property type="match status" value="1"/>
</dbReference>
<comment type="caution">
    <text evidence="3">The sequence shown here is derived from an EMBL/GenBank/DDBJ whole genome shotgun (WGS) entry which is preliminary data.</text>
</comment>
<dbReference type="AlphaFoldDB" id="A0A7Y9Z9J5"/>
<accession>A0A7Y9Z9J5</accession>
<keyword evidence="4" id="KW-1185">Reference proteome</keyword>
<dbReference type="OrthoDB" id="236897at2"/>
<reference evidence="3 4" key="1">
    <citation type="submission" date="2020-07" db="EMBL/GenBank/DDBJ databases">
        <title>Sequencing the genomes of 1000 actinobacteria strains.</title>
        <authorList>
            <person name="Klenk H.-P."/>
        </authorList>
    </citation>
    <scope>NUCLEOTIDE SEQUENCE [LARGE SCALE GENOMIC DNA]</scope>
    <source>
        <strain evidence="3 4">DSM 19970</strain>
    </source>
</reference>
<name>A0A7Y9Z9J5_9MICO</name>
<dbReference type="Proteomes" id="UP000547973">
    <property type="component" value="Unassembled WGS sequence"/>
</dbReference>
<dbReference type="InterPro" id="IPR011009">
    <property type="entry name" value="Kinase-like_dom_sf"/>
</dbReference>
<dbReference type="Pfam" id="PF01636">
    <property type="entry name" value="APH"/>
    <property type="match status" value="1"/>
</dbReference>
<sequence>MAHDALRRGPRERAQMLRAIGLTKIIWDWRDEHVDAFDAELDALRMNQIELSGIWTPSPMPALEEPEYSSRFGVVSARIKTLITEAARRGHTPDLWTQIAFGGPGAPSALSEQAHRAEVMRAADHLTGLARLARGHGMCVVLTNHGGWAGEPRTLVDIVTELARRGLGNVGIGFRLQHAHHLIADLDHHLAVMSEHLVAVMLSGADAGAELTGRVILPFGAGSRDRWVTHSLLESGWQGQLVVHAVGNDDSEARLLDSLEGWEWAVDRFLRHPRQRPVPRILEPTWPPGPSWAGRSAAAALTTTRTMPWHESVASQMATAGPIPSPHVPTPYGQIAPAREEHVPVDAASFFSAAWSAARSQTAEARRAVAQAPVAPVAPSPRPVAQAPVAQAPVAQAPVAQAPVAPGPLPEAAVAAPTAPLSAIRTPLTTTAPGAPREPGPLSIRAGWTSSPANPFDGLSRRERRELHAQHEAATRHAVKISRDQQRAAVREPERIGHREVRAIAPDPYSGALHSLLMHLEKVGFTGAPRSFGWDDKGRHLVEFVPGLRADHRDAPAGALEPSRLGAFLREMHDALDSFVPPDYARWFEGIPLHGKDLIVHQDIAPSNIVLRADGSLVAIDWDAAGPGTRLWDLAYACHSFAPLYRVDADIASSSQRLRQLVDGYGLDDAQRVELVPLLAMRSQRMFEYLDHMRLTGRSPWVELWDKGVGAVWKSDAQWIRDNADTWRWALMS</sequence>
<feature type="region of interest" description="Disordered" evidence="1">
    <location>
        <begin position="472"/>
        <end position="494"/>
    </location>
</feature>
<dbReference type="InterPro" id="IPR002575">
    <property type="entry name" value="Aminoglycoside_PTrfase"/>
</dbReference>
<feature type="domain" description="Aminoglycoside phosphotransferase" evidence="2">
    <location>
        <begin position="512"/>
        <end position="643"/>
    </location>
</feature>
<dbReference type="GO" id="GO:0004672">
    <property type="term" value="F:protein kinase activity"/>
    <property type="evidence" value="ECO:0007669"/>
    <property type="project" value="InterPro"/>
</dbReference>
<organism evidence="3 4">
    <name type="scientific">Demequina lutea</name>
    <dbReference type="NCBI Taxonomy" id="431489"/>
    <lineage>
        <taxon>Bacteria</taxon>
        <taxon>Bacillati</taxon>
        <taxon>Actinomycetota</taxon>
        <taxon>Actinomycetes</taxon>
        <taxon>Micrococcales</taxon>
        <taxon>Demequinaceae</taxon>
        <taxon>Demequina</taxon>
    </lineage>
</organism>
<dbReference type="EMBL" id="JACBZO010000001">
    <property type="protein sequence ID" value="NYI40148.1"/>
    <property type="molecule type" value="Genomic_DNA"/>
</dbReference>
<evidence type="ECO:0000259" key="2">
    <source>
        <dbReference type="Pfam" id="PF01636"/>
    </source>
</evidence>
<evidence type="ECO:0000256" key="1">
    <source>
        <dbReference type="SAM" id="MobiDB-lite"/>
    </source>
</evidence>
<dbReference type="Gene3D" id="3.20.20.150">
    <property type="entry name" value="Divalent-metal-dependent TIM barrel enzymes"/>
    <property type="match status" value="1"/>
</dbReference>
<dbReference type="InterPro" id="IPR008266">
    <property type="entry name" value="Tyr_kinase_AS"/>
</dbReference>
<dbReference type="Gene3D" id="3.90.1200.10">
    <property type="match status" value="1"/>
</dbReference>
<evidence type="ECO:0000313" key="4">
    <source>
        <dbReference type="Proteomes" id="UP000547973"/>
    </source>
</evidence>
<gene>
    <name evidence="3" type="ORF">BKA03_000267</name>
</gene>